<dbReference type="CDD" id="cd16443">
    <property type="entry name" value="LplA"/>
    <property type="match status" value="1"/>
</dbReference>
<evidence type="ECO:0000313" key="9">
    <source>
        <dbReference type="EMBL" id="MFD0959720.1"/>
    </source>
</evidence>
<dbReference type="Pfam" id="PF10437">
    <property type="entry name" value="Lip_prot_lig_C"/>
    <property type="match status" value="1"/>
</dbReference>
<dbReference type="EMBL" id="JBHTJZ010000011">
    <property type="protein sequence ID" value="MFD0959720.1"/>
    <property type="molecule type" value="Genomic_DNA"/>
</dbReference>
<evidence type="ECO:0000313" key="10">
    <source>
        <dbReference type="Proteomes" id="UP001596989"/>
    </source>
</evidence>
<keyword evidence="5" id="KW-0547">Nucleotide-binding</keyword>
<keyword evidence="4 9" id="KW-0436">Ligase</keyword>
<gene>
    <name evidence="9" type="ORF">ACFQ2I_09985</name>
</gene>
<evidence type="ECO:0000256" key="6">
    <source>
        <dbReference type="ARBA" id="ARBA00022840"/>
    </source>
</evidence>
<evidence type="ECO:0000256" key="4">
    <source>
        <dbReference type="ARBA" id="ARBA00022598"/>
    </source>
</evidence>
<evidence type="ECO:0000259" key="8">
    <source>
        <dbReference type="PROSITE" id="PS51733"/>
    </source>
</evidence>
<dbReference type="InterPro" id="IPR045864">
    <property type="entry name" value="aa-tRNA-synth_II/BPL/LPL"/>
</dbReference>
<comment type="pathway">
    <text evidence="2">Protein modification; protein lipoylation via exogenous pathway; protein N(6)-(lipoyl)lysine from lipoate: step 1/2.</text>
</comment>
<sequence length="329" mass="37395">MRFVSNNGNTDPALNLALEEYILRSLPDDDYLLFYINEPSIIIGKNQNTVEEINAEYVKENNIHVVRRLSGGGAVYHDLGNLNFSFIMRDDGASFHNFKKFTEPVVKALQGMGVDAELTGRNDLQVGERKISGNAQFHSKGRMFSHGTLLFDSEIENVISALKVNAEKYVSKSTKSIRSRVANISEFLQEPMAIEQFRQALLASIFEGLDEVPTYELMDQDWENVQKLANERYRSWEWTYGRSPAFNMQQRKRIEGVGTFDVRLQVEDGIIVGAAIFGDYFGRGESSEVAAGLIGKRYDADELQKWSDQLDLPYYFGPITKEQWLGLLM</sequence>
<evidence type="ECO:0000256" key="2">
    <source>
        <dbReference type="ARBA" id="ARBA00005124"/>
    </source>
</evidence>
<proteinExistence type="predicted"/>
<comment type="pathway">
    <text evidence="1">Protein modification; protein lipoylation via exogenous pathway; protein N(6)-(lipoyl)lysine from lipoate: step 2/2.</text>
</comment>
<comment type="caution">
    <text evidence="9">The sequence shown here is derived from an EMBL/GenBank/DDBJ whole genome shotgun (WGS) entry which is preliminary data.</text>
</comment>
<dbReference type="Gene3D" id="3.30.930.10">
    <property type="entry name" value="Bira Bifunctional Protein, Domain 2"/>
    <property type="match status" value="1"/>
</dbReference>
<dbReference type="InterPro" id="IPR019491">
    <property type="entry name" value="Lipoate_protein_ligase_C"/>
</dbReference>
<feature type="domain" description="BPL/LPL catalytic" evidence="8">
    <location>
        <begin position="26"/>
        <end position="213"/>
    </location>
</feature>
<dbReference type="InterPro" id="IPR004562">
    <property type="entry name" value="LipoylTrfase_LipoateP_Ligase"/>
</dbReference>
<evidence type="ECO:0000256" key="3">
    <source>
        <dbReference type="ARBA" id="ARBA00012367"/>
    </source>
</evidence>
<keyword evidence="10" id="KW-1185">Reference proteome</keyword>
<dbReference type="Proteomes" id="UP001596989">
    <property type="component" value="Unassembled WGS sequence"/>
</dbReference>
<dbReference type="Pfam" id="PF21948">
    <property type="entry name" value="LplA-B_cat"/>
    <property type="match status" value="1"/>
</dbReference>
<dbReference type="SUPFAM" id="SSF55681">
    <property type="entry name" value="Class II aaRS and biotin synthetases"/>
    <property type="match status" value="1"/>
</dbReference>
<dbReference type="SUPFAM" id="SSF82649">
    <property type="entry name" value="SufE/NifU"/>
    <property type="match status" value="1"/>
</dbReference>
<accession>A0ABW3HR27</accession>
<dbReference type="PANTHER" id="PTHR12561:SF3">
    <property type="entry name" value="LIPOYLTRANSFERASE 1, MITOCHONDRIAL"/>
    <property type="match status" value="1"/>
</dbReference>
<keyword evidence="6" id="KW-0067">ATP-binding</keyword>
<dbReference type="InterPro" id="IPR004143">
    <property type="entry name" value="BPL_LPL_catalytic"/>
</dbReference>
<comment type="catalytic activity">
    <reaction evidence="7">
        <text>L-lysyl-[lipoyl-carrier protein] + (R)-lipoate + ATP = N(6)-[(R)-lipoyl]-L-lysyl-[lipoyl-carrier protein] + AMP + diphosphate + H(+)</text>
        <dbReference type="Rhea" id="RHEA:49288"/>
        <dbReference type="Rhea" id="RHEA-COMP:10500"/>
        <dbReference type="Rhea" id="RHEA-COMP:10502"/>
        <dbReference type="ChEBI" id="CHEBI:15378"/>
        <dbReference type="ChEBI" id="CHEBI:29969"/>
        <dbReference type="ChEBI" id="CHEBI:30616"/>
        <dbReference type="ChEBI" id="CHEBI:33019"/>
        <dbReference type="ChEBI" id="CHEBI:83088"/>
        <dbReference type="ChEBI" id="CHEBI:83099"/>
        <dbReference type="ChEBI" id="CHEBI:456215"/>
        <dbReference type="EC" id="6.3.1.20"/>
    </reaction>
</comment>
<protein>
    <recommendedName>
        <fullName evidence="3">lipoate--protein ligase</fullName>
        <ecNumber evidence="3">6.3.1.20</ecNumber>
    </recommendedName>
</protein>
<dbReference type="Gene3D" id="3.30.390.50">
    <property type="entry name" value="CO dehydrogenase flavoprotein, C-terminal domain"/>
    <property type="match status" value="1"/>
</dbReference>
<evidence type="ECO:0000256" key="1">
    <source>
        <dbReference type="ARBA" id="ARBA00005085"/>
    </source>
</evidence>
<evidence type="ECO:0000256" key="5">
    <source>
        <dbReference type="ARBA" id="ARBA00022741"/>
    </source>
</evidence>
<name>A0ABW3HR27_9BACL</name>
<dbReference type="PROSITE" id="PS51733">
    <property type="entry name" value="BPL_LPL_CATALYTIC"/>
    <property type="match status" value="1"/>
</dbReference>
<evidence type="ECO:0000256" key="7">
    <source>
        <dbReference type="ARBA" id="ARBA00048037"/>
    </source>
</evidence>
<dbReference type="EC" id="6.3.1.20" evidence="3"/>
<dbReference type="PANTHER" id="PTHR12561">
    <property type="entry name" value="LIPOATE-PROTEIN LIGASE"/>
    <property type="match status" value="1"/>
</dbReference>
<dbReference type="RefSeq" id="WP_377563957.1">
    <property type="nucleotide sequence ID" value="NZ_JBHTJZ010000011.1"/>
</dbReference>
<dbReference type="GO" id="GO:0016979">
    <property type="term" value="F:lipoate-protein ligase activity"/>
    <property type="evidence" value="ECO:0007669"/>
    <property type="project" value="UniProtKB-EC"/>
</dbReference>
<reference evidence="10" key="1">
    <citation type="journal article" date="2019" name="Int. J. Syst. Evol. Microbiol.">
        <title>The Global Catalogue of Microorganisms (GCM) 10K type strain sequencing project: providing services to taxonomists for standard genome sequencing and annotation.</title>
        <authorList>
            <consortium name="The Broad Institute Genomics Platform"/>
            <consortium name="The Broad Institute Genome Sequencing Center for Infectious Disease"/>
            <person name="Wu L."/>
            <person name="Ma J."/>
        </authorList>
    </citation>
    <scope>NUCLEOTIDE SEQUENCE [LARGE SCALE GENOMIC DNA]</scope>
    <source>
        <strain evidence="10">CCUG 59129</strain>
    </source>
</reference>
<dbReference type="NCBIfam" id="TIGR00545">
    <property type="entry name" value="lipoyltrans"/>
    <property type="match status" value="1"/>
</dbReference>
<organism evidence="9 10">
    <name type="scientific">Paenibacillus chungangensis</name>
    <dbReference type="NCBI Taxonomy" id="696535"/>
    <lineage>
        <taxon>Bacteria</taxon>
        <taxon>Bacillati</taxon>
        <taxon>Bacillota</taxon>
        <taxon>Bacilli</taxon>
        <taxon>Bacillales</taxon>
        <taxon>Paenibacillaceae</taxon>
        <taxon>Paenibacillus</taxon>
    </lineage>
</organism>